<evidence type="ECO:0000313" key="3">
    <source>
        <dbReference type="Proteomes" id="UP000708208"/>
    </source>
</evidence>
<gene>
    <name evidence="2" type="ORF">AFUS01_LOCUS8705</name>
</gene>
<evidence type="ECO:0000313" key="2">
    <source>
        <dbReference type="EMBL" id="CAG7719378.1"/>
    </source>
</evidence>
<accession>A0A8J2K4D6</accession>
<feature type="non-terminal residue" evidence="2">
    <location>
        <position position="24"/>
    </location>
</feature>
<proteinExistence type="predicted"/>
<dbReference type="AlphaFoldDB" id="A0A8J2K4D6"/>
<dbReference type="Proteomes" id="UP000708208">
    <property type="component" value="Unassembled WGS sequence"/>
</dbReference>
<keyword evidence="3" id="KW-1185">Reference proteome</keyword>
<organism evidence="2 3">
    <name type="scientific">Allacma fusca</name>
    <dbReference type="NCBI Taxonomy" id="39272"/>
    <lineage>
        <taxon>Eukaryota</taxon>
        <taxon>Metazoa</taxon>
        <taxon>Ecdysozoa</taxon>
        <taxon>Arthropoda</taxon>
        <taxon>Hexapoda</taxon>
        <taxon>Collembola</taxon>
        <taxon>Symphypleona</taxon>
        <taxon>Sminthuridae</taxon>
        <taxon>Allacma</taxon>
    </lineage>
</organism>
<sequence>SKIGFRGELVTTGDEDEPRDGNRT</sequence>
<comment type="caution">
    <text evidence="2">The sequence shown here is derived from an EMBL/GenBank/DDBJ whole genome shotgun (WGS) entry which is preliminary data.</text>
</comment>
<reference evidence="2" key="1">
    <citation type="submission" date="2021-06" db="EMBL/GenBank/DDBJ databases">
        <authorList>
            <person name="Hodson N. C."/>
            <person name="Mongue J. A."/>
            <person name="Jaron S. K."/>
        </authorList>
    </citation>
    <scope>NUCLEOTIDE SEQUENCE</scope>
</reference>
<dbReference type="EMBL" id="CAJVCH010060869">
    <property type="protein sequence ID" value="CAG7719378.1"/>
    <property type="molecule type" value="Genomic_DNA"/>
</dbReference>
<protein>
    <submittedName>
        <fullName evidence="2">Uncharacterized protein</fullName>
    </submittedName>
</protein>
<name>A0A8J2K4D6_9HEXA</name>
<feature type="region of interest" description="Disordered" evidence="1">
    <location>
        <begin position="1"/>
        <end position="24"/>
    </location>
</feature>
<evidence type="ECO:0000256" key="1">
    <source>
        <dbReference type="SAM" id="MobiDB-lite"/>
    </source>
</evidence>